<accession>A0A7W4DAC6</accession>
<evidence type="ECO:0000313" key="3">
    <source>
        <dbReference type="Proteomes" id="UP000581189"/>
    </source>
</evidence>
<sequence>MNKINYKLAIYLFFFFAAGLFSVLPVALYFYDPLQLFHAAWGRSPTFDKDMRQQVAGIVRNYDFDSIILGTSMLENSSAAEAGRVLGGEFVNISMSSSLHYERSLVLSYVLGKKSLRNVVYSLDYTYLSPGYDHPNYPKETWSYLYDNNRLNDFKAYYNDKYFLCLLRWSVDPRCVGKAKSLDRPNAWFMHPDHASRFGGLDKWLSAVNNGQIKSAFKTIADSAKRVGVPVLVDESRYLSRKSEILAYVDDHVLAHARGNPKTNFYYVFPPYSRIHFSILYQTQPERARLHEDVVQYIVSQSKNMHNVRVLGYEDQDFLDDISNYKDPRHYHEKFNRMFLEDMRVGRHVLNQENIAGYLSVAKGKALAFDLSGLGAKIEAYLKSSTEKGAGR</sequence>
<keyword evidence="1" id="KW-0472">Membrane</keyword>
<keyword evidence="1" id="KW-0812">Transmembrane</keyword>
<evidence type="ECO:0000256" key="1">
    <source>
        <dbReference type="SAM" id="Phobius"/>
    </source>
</evidence>
<feature type="transmembrane region" description="Helical" evidence="1">
    <location>
        <begin position="12"/>
        <end position="31"/>
    </location>
</feature>
<dbReference type="RefSeq" id="WP_182832929.1">
    <property type="nucleotide sequence ID" value="NZ_JACJFN010000001.1"/>
</dbReference>
<protein>
    <submittedName>
        <fullName evidence="2">Uncharacterized protein</fullName>
    </submittedName>
</protein>
<reference evidence="2 3" key="1">
    <citation type="submission" date="2020-08" db="EMBL/GenBank/DDBJ databases">
        <authorList>
            <person name="Kim C.M."/>
        </authorList>
    </citation>
    <scope>NUCLEOTIDE SEQUENCE [LARGE SCALE GENOMIC DNA]</scope>
    <source>
        <strain evidence="2 3">SR9</strain>
    </source>
</reference>
<dbReference type="EMBL" id="JACJFN010000001">
    <property type="protein sequence ID" value="MBB1518929.1"/>
    <property type="molecule type" value="Genomic_DNA"/>
</dbReference>
<organism evidence="2 3">
    <name type="scientific">Aquipseudomonas guryensis</name>
    <dbReference type="NCBI Taxonomy" id="2759165"/>
    <lineage>
        <taxon>Bacteria</taxon>
        <taxon>Pseudomonadati</taxon>
        <taxon>Pseudomonadota</taxon>
        <taxon>Gammaproteobacteria</taxon>
        <taxon>Pseudomonadales</taxon>
        <taxon>Pseudomonadaceae</taxon>
        <taxon>Aquipseudomonas</taxon>
    </lineage>
</organism>
<comment type="caution">
    <text evidence="2">The sequence shown here is derived from an EMBL/GenBank/DDBJ whole genome shotgun (WGS) entry which is preliminary data.</text>
</comment>
<dbReference type="Proteomes" id="UP000581189">
    <property type="component" value="Unassembled WGS sequence"/>
</dbReference>
<keyword evidence="1" id="KW-1133">Transmembrane helix</keyword>
<gene>
    <name evidence="2" type="ORF">H3H45_06715</name>
</gene>
<name>A0A7W4DAC6_9GAMM</name>
<dbReference type="AlphaFoldDB" id="A0A7W4DAC6"/>
<proteinExistence type="predicted"/>
<evidence type="ECO:0000313" key="2">
    <source>
        <dbReference type="EMBL" id="MBB1518929.1"/>
    </source>
</evidence>
<keyword evidence="3" id="KW-1185">Reference proteome</keyword>